<comment type="caution">
    <text evidence="3">The sequence shown here is derived from an EMBL/GenBank/DDBJ whole genome shotgun (WGS) entry which is preliminary data.</text>
</comment>
<reference evidence="3 4" key="1">
    <citation type="journal article" date="2020" name="Nature">
        <title>Six reference-quality genomes reveal evolution of bat adaptations.</title>
        <authorList>
            <person name="Jebb D."/>
            <person name="Huang Z."/>
            <person name="Pippel M."/>
            <person name="Hughes G.M."/>
            <person name="Lavrichenko K."/>
            <person name="Devanna P."/>
            <person name="Winkler S."/>
            <person name="Jermiin L.S."/>
            <person name="Skirmuntt E.C."/>
            <person name="Katzourakis A."/>
            <person name="Burkitt-Gray L."/>
            <person name="Ray D.A."/>
            <person name="Sullivan K.A.M."/>
            <person name="Roscito J.G."/>
            <person name="Kirilenko B.M."/>
            <person name="Davalos L.M."/>
            <person name="Corthals A.P."/>
            <person name="Power M.L."/>
            <person name="Jones G."/>
            <person name="Ransome R.D."/>
            <person name="Dechmann D.K.N."/>
            <person name="Locatelli A.G."/>
            <person name="Puechmaille S.J."/>
            <person name="Fedrigo O."/>
            <person name="Jarvis E.D."/>
            <person name="Hiller M."/>
            <person name="Vernes S.C."/>
            <person name="Myers E.W."/>
            <person name="Teeling E.C."/>
        </authorList>
    </citation>
    <scope>NUCLEOTIDE SEQUENCE [LARGE SCALE GENOMIC DNA]</scope>
    <source>
        <strain evidence="3">MRhiFer1</strain>
        <tissue evidence="3">Lung</tissue>
    </source>
</reference>
<dbReference type="PANTHER" id="PTHR18853:SF9">
    <property type="entry name" value="COILED-COIL DOMAIN-CONTAINING PROTEIN 27"/>
    <property type="match status" value="1"/>
</dbReference>
<evidence type="ECO:0000256" key="2">
    <source>
        <dbReference type="SAM" id="MobiDB-lite"/>
    </source>
</evidence>
<feature type="coiled-coil region" evidence="1">
    <location>
        <begin position="525"/>
        <end position="552"/>
    </location>
</feature>
<feature type="region of interest" description="Disordered" evidence="2">
    <location>
        <begin position="334"/>
        <end position="353"/>
    </location>
</feature>
<dbReference type="EMBL" id="JACAGC010000009">
    <property type="protein sequence ID" value="KAF6344166.1"/>
    <property type="molecule type" value="Genomic_DNA"/>
</dbReference>
<dbReference type="PANTHER" id="PTHR18853">
    <property type="entry name" value="FORKHEAD-ASSOCIATED DOMAIN-CONTAINING PROTEIN 1-RELATED"/>
    <property type="match status" value="1"/>
</dbReference>
<organism evidence="3 4">
    <name type="scientific">Rhinolophus ferrumequinum</name>
    <name type="common">Greater horseshoe bat</name>
    <dbReference type="NCBI Taxonomy" id="59479"/>
    <lineage>
        <taxon>Eukaryota</taxon>
        <taxon>Metazoa</taxon>
        <taxon>Chordata</taxon>
        <taxon>Craniata</taxon>
        <taxon>Vertebrata</taxon>
        <taxon>Euteleostomi</taxon>
        <taxon>Mammalia</taxon>
        <taxon>Eutheria</taxon>
        <taxon>Laurasiatheria</taxon>
        <taxon>Chiroptera</taxon>
        <taxon>Yinpterochiroptera</taxon>
        <taxon>Rhinolophoidea</taxon>
        <taxon>Rhinolophidae</taxon>
        <taxon>Rhinolophinae</taxon>
        <taxon>Rhinolophus</taxon>
    </lineage>
</organism>
<feature type="compositionally biased region" description="Acidic residues" evidence="2">
    <location>
        <begin position="334"/>
        <end position="346"/>
    </location>
</feature>
<evidence type="ECO:0000313" key="4">
    <source>
        <dbReference type="Proteomes" id="UP000585614"/>
    </source>
</evidence>
<dbReference type="AlphaFoldDB" id="A0A7J7X421"/>
<protein>
    <submittedName>
        <fullName evidence="3">Coiled-coil domain containing 27</fullName>
    </submittedName>
</protein>
<feature type="region of interest" description="Disordered" evidence="2">
    <location>
        <begin position="594"/>
        <end position="613"/>
    </location>
</feature>
<sequence>MLPLGARRPQKPNLLPSLMDKGLMALRRVANRDCRAQELKQCSLSSPAEAVNLYYRRLNGLEQEAGLEDRSFAQEMEELRKVFLRRPGCPQFCSRSTSMSHYGSATTVSLPEELCTCSEARKMTENSLCNQHGLDTQVDGRLLSLSKSACEFNYLGDRSESPVSSSPVLACSHLRKRIPWYMLVIHEKDRSLSVLGEEVQRLSALEDQVQKKDEEILALQEEREVLKKELKYLLSSKGQGTLVCPGMKERPPESASKPFVKLSLLKAFCRDNEELQRWRQMQEEYAMVDRDRDLEGDFEEEDGLEGEPESEEGAQGGVGRKGSLQEAGAMELEEDMELEEEMEQEAEGYKHGSRRRTFSLDELFEEELMAQLEEYERVIQEVQFGLEDTRRENSLATGAITSLQRQIDFQESQLQKMNAENELLQKELRERNRQLQAMSDKFSNLREDKKHQEVMGLIEKDNIVLRQQVWELEQELTKQKHTISESKAKINYLQAQLNQSEKHLQGQKQLEGEMQGKMELVQYSEQQARVALESAQSRLERLRNKIIQATFSISGIKPSAIEISDNDVLEALQRIIAERTDYYNQLKQKGVKVPPLPELLSSPSKSRKLAPSK</sequence>
<gene>
    <name evidence="3" type="ORF">mRhiFer1_002274</name>
</gene>
<evidence type="ECO:0000313" key="3">
    <source>
        <dbReference type="EMBL" id="KAF6344166.1"/>
    </source>
</evidence>
<feature type="coiled-coil region" evidence="1">
    <location>
        <begin position="195"/>
        <end position="229"/>
    </location>
</feature>
<feature type="coiled-coil region" evidence="1">
    <location>
        <begin position="372"/>
        <end position="448"/>
    </location>
</feature>
<dbReference type="Proteomes" id="UP000585614">
    <property type="component" value="Unassembled WGS sequence"/>
</dbReference>
<feature type="region of interest" description="Disordered" evidence="2">
    <location>
        <begin position="298"/>
        <end position="323"/>
    </location>
</feature>
<feature type="compositionally biased region" description="Acidic residues" evidence="2">
    <location>
        <begin position="298"/>
        <end position="312"/>
    </location>
</feature>
<evidence type="ECO:0000256" key="1">
    <source>
        <dbReference type="SAM" id="Coils"/>
    </source>
</evidence>
<dbReference type="InterPro" id="IPR052642">
    <property type="entry name" value="CC-FHA_domain"/>
</dbReference>
<accession>A0A7J7X421</accession>
<proteinExistence type="predicted"/>
<keyword evidence="1" id="KW-0175">Coiled coil</keyword>
<name>A0A7J7X421_RHIFE</name>